<organism evidence="1 2">
    <name type="scientific">Stegodyphus mimosarum</name>
    <name type="common">African social velvet spider</name>
    <dbReference type="NCBI Taxonomy" id="407821"/>
    <lineage>
        <taxon>Eukaryota</taxon>
        <taxon>Metazoa</taxon>
        <taxon>Ecdysozoa</taxon>
        <taxon>Arthropoda</taxon>
        <taxon>Chelicerata</taxon>
        <taxon>Arachnida</taxon>
        <taxon>Araneae</taxon>
        <taxon>Araneomorphae</taxon>
        <taxon>Entelegynae</taxon>
        <taxon>Eresoidea</taxon>
        <taxon>Eresidae</taxon>
        <taxon>Stegodyphus</taxon>
    </lineage>
</organism>
<name>A0A087T0Q7_STEMI</name>
<keyword evidence="2" id="KW-1185">Reference proteome</keyword>
<feature type="non-terminal residue" evidence="1">
    <location>
        <position position="55"/>
    </location>
</feature>
<dbReference type="EMBL" id="KK112855">
    <property type="protein sequence ID" value="KFM58696.1"/>
    <property type="molecule type" value="Genomic_DNA"/>
</dbReference>
<reference evidence="1 2" key="1">
    <citation type="submission" date="2013-11" db="EMBL/GenBank/DDBJ databases">
        <title>Genome sequencing of Stegodyphus mimosarum.</title>
        <authorList>
            <person name="Bechsgaard J."/>
        </authorList>
    </citation>
    <scope>NUCLEOTIDE SEQUENCE [LARGE SCALE GENOMIC DNA]</scope>
</reference>
<dbReference type="Proteomes" id="UP000054359">
    <property type="component" value="Unassembled WGS sequence"/>
</dbReference>
<accession>A0A087T0Q7</accession>
<protein>
    <submittedName>
        <fullName evidence="1">Uncharacterized protein</fullName>
    </submittedName>
</protein>
<proteinExistence type="predicted"/>
<gene>
    <name evidence="1" type="ORF">X975_15671</name>
</gene>
<dbReference type="AlphaFoldDB" id="A0A087T0Q7"/>
<evidence type="ECO:0000313" key="2">
    <source>
        <dbReference type="Proteomes" id="UP000054359"/>
    </source>
</evidence>
<sequence length="55" mass="6087">MAFFFSASDFNLSRLSLSARITASTFWFWEACLDVETAPSSESSSSSSDDTNLQH</sequence>
<evidence type="ECO:0000313" key="1">
    <source>
        <dbReference type="EMBL" id="KFM58696.1"/>
    </source>
</evidence>